<feature type="domain" description="Endonuclease/exonuclease/phosphatase" evidence="1">
    <location>
        <begin position="19"/>
        <end position="132"/>
    </location>
</feature>
<comment type="caution">
    <text evidence="2">The sequence shown here is derived from an EMBL/GenBank/DDBJ whole genome shotgun (WGS) entry which is preliminary data.</text>
</comment>
<accession>A0ABR0N7U4</accession>
<dbReference type="Pfam" id="PF03372">
    <property type="entry name" value="Exo_endo_phos"/>
    <property type="match status" value="1"/>
</dbReference>
<sequence length="204" mass="23868">MLLCIQGNNFYNSFFLFVVYGNPNKIKRRSLWSDILNVLPQDHLPWLILGDFNAILSDKDKKSDRSIGKRCNYFGNFVDSCNLQDLGFVGPSFTWQRGNTQERLGRALANDAWILAFSQTLVYHLPRIKSDHRPILLKTNPELNTSKGRPFRFLRGWTKHANFKDLIVKKWRFSGNMADSLSEFTSHVKDWNRFVYDFIGTRKK</sequence>
<reference evidence="2 3" key="1">
    <citation type="submission" date="2023-03" db="EMBL/GenBank/DDBJ databases">
        <title>WGS of Gossypium arboreum.</title>
        <authorList>
            <person name="Yu D."/>
        </authorList>
    </citation>
    <scope>NUCLEOTIDE SEQUENCE [LARGE SCALE GENOMIC DNA]</scope>
    <source>
        <tissue evidence="2">Leaf</tissue>
    </source>
</reference>
<dbReference type="PANTHER" id="PTHR33710:SF77">
    <property type="entry name" value="DNASE I-LIKE SUPERFAMILY PROTEIN"/>
    <property type="match status" value="1"/>
</dbReference>
<dbReference type="PANTHER" id="PTHR33710">
    <property type="entry name" value="BNAC02G09200D PROTEIN"/>
    <property type="match status" value="1"/>
</dbReference>
<dbReference type="InterPro" id="IPR036691">
    <property type="entry name" value="Endo/exonu/phosph_ase_sf"/>
</dbReference>
<dbReference type="Gene3D" id="3.60.10.10">
    <property type="entry name" value="Endonuclease/exonuclease/phosphatase"/>
    <property type="match status" value="1"/>
</dbReference>
<organism evidence="2 3">
    <name type="scientific">Gossypium arboreum</name>
    <name type="common">Tree cotton</name>
    <name type="synonym">Gossypium nanking</name>
    <dbReference type="NCBI Taxonomy" id="29729"/>
    <lineage>
        <taxon>Eukaryota</taxon>
        <taxon>Viridiplantae</taxon>
        <taxon>Streptophyta</taxon>
        <taxon>Embryophyta</taxon>
        <taxon>Tracheophyta</taxon>
        <taxon>Spermatophyta</taxon>
        <taxon>Magnoliopsida</taxon>
        <taxon>eudicotyledons</taxon>
        <taxon>Gunneridae</taxon>
        <taxon>Pentapetalae</taxon>
        <taxon>rosids</taxon>
        <taxon>malvids</taxon>
        <taxon>Malvales</taxon>
        <taxon>Malvaceae</taxon>
        <taxon>Malvoideae</taxon>
        <taxon>Gossypium</taxon>
    </lineage>
</organism>
<proteinExistence type="predicted"/>
<evidence type="ECO:0000313" key="3">
    <source>
        <dbReference type="Proteomes" id="UP001358586"/>
    </source>
</evidence>
<keyword evidence="3" id="KW-1185">Reference proteome</keyword>
<dbReference type="Proteomes" id="UP001358586">
    <property type="component" value="Chromosome 11"/>
</dbReference>
<dbReference type="EMBL" id="JARKNE010000011">
    <property type="protein sequence ID" value="KAK5786661.1"/>
    <property type="molecule type" value="Genomic_DNA"/>
</dbReference>
<dbReference type="SUPFAM" id="SSF56219">
    <property type="entry name" value="DNase I-like"/>
    <property type="match status" value="1"/>
</dbReference>
<name>A0ABR0N7U4_GOSAR</name>
<gene>
    <name evidence="2" type="ORF">PVK06_041299</name>
</gene>
<evidence type="ECO:0000259" key="1">
    <source>
        <dbReference type="Pfam" id="PF03372"/>
    </source>
</evidence>
<evidence type="ECO:0000313" key="2">
    <source>
        <dbReference type="EMBL" id="KAK5786661.1"/>
    </source>
</evidence>
<dbReference type="InterPro" id="IPR005135">
    <property type="entry name" value="Endo/exonuclease/phosphatase"/>
</dbReference>
<protein>
    <recommendedName>
        <fullName evidence="1">Endonuclease/exonuclease/phosphatase domain-containing protein</fullName>
    </recommendedName>
</protein>